<name>A0A0A9BFT0_ARUDO</name>
<proteinExistence type="predicted"/>
<accession>A0A0A9BFT0</accession>
<protein>
    <submittedName>
        <fullName evidence="1">Uncharacterized protein</fullName>
    </submittedName>
</protein>
<sequence length="58" mass="6786">MEYAKNMRNIIQNNVLFMRSSLYLTKIKLPTVSLCQGIVQIRLVSYANWVFKCTMVTL</sequence>
<dbReference type="EMBL" id="GBRH01239773">
    <property type="protein sequence ID" value="JAD58122.1"/>
    <property type="molecule type" value="Transcribed_RNA"/>
</dbReference>
<evidence type="ECO:0000313" key="1">
    <source>
        <dbReference type="EMBL" id="JAD58122.1"/>
    </source>
</evidence>
<reference evidence="1" key="1">
    <citation type="submission" date="2014-09" db="EMBL/GenBank/DDBJ databases">
        <authorList>
            <person name="Magalhaes I.L.F."/>
            <person name="Oliveira U."/>
            <person name="Santos F.R."/>
            <person name="Vidigal T.H.D.A."/>
            <person name="Brescovit A.D."/>
            <person name="Santos A.J."/>
        </authorList>
    </citation>
    <scope>NUCLEOTIDE SEQUENCE</scope>
    <source>
        <tissue evidence="1">Shoot tissue taken approximately 20 cm above the soil surface</tissue>
    </source>
</reference>
<reference evidence="1" key="2">
    <citation type="journal article" date="2015" name="Data Brief">
        <title>Shoot transcriptome of the giant reed, Arundo donax.</title>
        <authorList>
            <person name="Barrero R.A."/>
            <person name="Guerrero F.D."/>
            <person name="Moolhuijzen P."/>
            <person name="Goolsby J.A."/>
            <person name="Tidwell J."/>
            <person name="Bellgard S.E."/>
            <person name="Bellgard M.I."/>
        </authorList>
    </citation>
    <scope>NUCLEOTIDE SEQUENCE</scope>
    <source>
        <tissue evidence="1">Shoot tissue taken approximately 20 cm above the soil surface</tissue>
    </source>
</reference>
<organism evidence="1">
    <name type="scientific">Arundo donax</name>
    <name type="common">Giant reed</name>
    <name type="synonym">Donax arundinaceus</name>
    <dbReference type="NCBI Taxonomy" id="35708"/>
    <lineage>
        <taxon>Eukaryota</taxon>
        <taxon>Viridiplantae</taxon>
        <taxon>Streptophyta</taxon>
        <taxon>Embryophyta</taxon>
        <taxon>Tracheophyta</taxon>
        <taxon>Spermatophyta</taxon>
        <taxon>Magnoliopsida</taxon>
        <taxon>Liliopsida</taxon>
        <taxon>Poales</taxon>
        <taxon>Poaceae</taxon>
        <taxon>PACMAD clade</taxon>
        <taxon>Arundinoideae</taxon>
        <taxon>Arundineae</taxon>
        <taxon>Arundo</taxon>
    </lineage>
</organism>
<dbReference type="AlphaFoldDB" id="A0A0A9BFT0"/>